<evidence type="ECO:0000256" key="3">
    <source>
        <dbReference type="SAM" id="Phobius"/>
    </source>
</evidence>
<feature type="domain" description="GGDEF" evidence="5">
    <location>
        <begin position="468"/>
        <end position="601"/>
    </location>
</feature>
<dbReference type="Pfam" id="PF07695">
    <property type="entry name" value="7TMR-DISM_7TM"/>
    <property type="match status" value="1"/>
</dbReference>
<feature type="transmembrane region" description="Helical" evidence="3">
    <location>
        <begin position="338"/>
        <end position="356"/>
    </location>
</feature>
<dbReference type="SUPFAM" id="SSF55073">
    <property type="entry name" value="Nucleotide cyclase"/>
    <property type="match status" value="1"/>
</dbReference>
<dbReference type="Gene3D" id="2.60.40.2380">
    <property type="match status" value="1"/>
</dbReference>
<protein>
    <recommendedName>
        <fullName evidence="1">diguanylate cyclase</fullName>
        <ecNumber evidence="1">2.7.7.65</ecNumber>
    </recommendedName>
</protein>
<keyword evidence="3" id="KW-1133">Transmembrane helix</keyword>
<dbReference type="PANTHER" id="PTHR45138">
    <property type="entry name" value="REGULATORY COMPONENTS OF SENSORY TRANSDUCTION SYSTEM"/>
    <property type="match status" value="1"/>
</dbReference>
<dbReference type="RefSeq" id="WP_233054060.1">
    <property type="nucleotide sequence ID" value="NZ_JAIMJA010000019.1"/>
</dbReference>
<dbReference type="InterPro" id="IPR029787">
    <property type="entry name" value="Nucleotide_cyclase"/>
</dbReference>
<evidence type="ECO:0000256" key="1">
    <source>
        <dbReference type="ARBA" id="ARBA00012528"/>
    </source>
</evidence>
<dbReference type="Gene3D" id="3.30.70.270">
    <property type="match status" value="1"/>
</dbReference>
<sequence length="606" mass="68937">MKPKRLLQKLFYLTLYLLSSLAIASVQPPIDLSTETSTDRNYYTLNDVNDSFSIDQFLYHTGSTFDWQQHSGDVTRGVLTHPVWMRFQITNSDTRQQQYLLEYTDPGPYRIDMYVVTHRDEIEGQYHYHREKPIAEKPYPNPGAVFPITLHPGEELTVYARIEHKMGGLFSQFSIWRPHHFIKHETIETALYGGVYTSFFIFSFIALVIFFATRDRVFLLYSGLTFTSAISLMNLDNHWGLFFQPGGVSINNAVIWSGAYLFMALAFAREYLKLNTLLPWASKLTLTAMWIGPIIIVLGLLGHTEIAGMLMMSSMGVILLVPFIALYLWLAKKQHVRLFTLAWFIYGTAICIQFALRQVGLVPHLPITIYSGAIGAMIEMCLLTASMGYRVLDLKRERDHALKSHVHQLEQFSAELENQVIKKTKELEQAKEQAEYEARTDPLTKLSNRRAFNEQAPKLIKSTLRNKATLCAIAIDIDHFKKVNDTHGHDIGDKVLIEVANALSNMTRDNDILARIGGEEFIVLATTNDQYGAVDLGERIRLAIEQLNIDIDQATPLKTTISIGLYTINQPEKVATILRKADAALYQSKMNGRNQVTAWEMNQKVG</sequence>
<feature type="transmembrane region" description="Helical" evidence="3">
    <location>
        <begin position="284"/>
        <end position="303"/>
    </location>
</feature>
<feature type="signal peptide" evidence="4">
    <location>
        <begin position="1"/>
        <end position="24"/>
    </location>
</feature>
<keyword evidence="3" id="KW-0472">Membrane</keyword>
<keyword evidence="7" id="KW-1185">Reference proteome</keyword>
<comment type="caution">
    <text evidence="6">The sequence shown here is derived from an EMBL/GenBank/DDBJ whole genome shotgun (WGS) entry which is preliminary data.</text>
</comment>
<keyword evidence="3" id="KW-0812">Transmembrane</keyword>
<comment type="catalytic activity">
    <reaction evidence="2">
        <text>2 GTP = 3',3'-c-di-GMP + 2 diphosphate</text>
        <dbReference type="Rhea" id="RHEA:24898"/>
        <dbReference type="ChEBI" id="CHEBI:33019"/>
        <dbReference type="ChEBI" id="CHEBI:37565"/>
        <dbReference type="ChEBI" id="CHEBI:58805"/>
        <dbReference type="EC" id="2.7.7.65"/>
    </reaction>
</comment>
<dbReference type="InterPro" id="IPR000160">
    <property type="entry name" value="GGDEF_dom"/>
</dbReference>
<dbReference type="InterPro" id="IPR011623">
    <property type="entry name" value="7TMR_DISM_rcpt_extracell_dom1"/>
</dbReference>
<dbReference type="CDD" id="cd01949">
    <property type="entry name" value="GGDEF"/>
    <property type="match status" value="1"/>
</dbReference>
<reference evidence="6 7" key="1">
    <citation type="journal article" date="2022" name="Environ. Microbiol. Rep.">
        <title>Eco-phylogenetic analyses reveal divergent evolution of vitamin B12 metabolism in the marine bacterial family 'Psychromonadaceae'.</title>
        <authorList>
            <person name="Jin X."/>
            <person name="Yang Y."/>
            <person name="Cao H."/>
            <person name="Gao B."/>
            <person name="Zhao Z."/>
        </authorList>
    </citation>
    <scope>NUCLEOTIDE SEQUENCE [LARGE SCALE GENOMIC DNA]</scope>
    <source>
        <strain evidence="6 7">MKS20</strain>
    </source>
</reference>
<dbReference type="PROSITE" id="PS50887">
    <property type="entry name" value="GGDEF"/>
    <property type="match status" value="1"/>
</dbReference>
<evidence type="ECO:0000313" key="7">
    <source>
        <dbReference type="Proteomes" id="UP001201273"/>
    </source>
</evidence>
<feature type="transmembrane region" description="Helical" evidence="3">
    <location>
        <begin position="255"/>
        <end position="272"/>
    </location>
</feature>
<dbReference type="InterPro" id="IPR043128">
    <property type="entry name" value="Rev_trsase/Diguanyl_cyclase"/>
</dbReference>
<dbReference type="SMART" id="SM00267">
    <property type="entry name" value="GGDEF"/>
    <property type="match status" value="1"/>
</dbReference>
<feature type="transmembrane region" description="Helical" evidence="3">
    <location>
        <begin position="218"/>
        <end position="235"/>
    </location>
</feature>
<organism evidence="6 7">
    <name type="scientific">Motilimonas cestriensis</name>
    <dbReference type="NCBI Taxonomy" id="2742685"/>
    <lineage>
        <taxon>Bacteria</taxon>
        <taxon>Pseudomonadati</taxon>
        <taxon>Pseudomonadota</taxon>
        <taxon>Gammaproteobacteria</taxon>
        <taxon>Alteromonadales</taxon>
        <taxon>Alteromonadales genera incertae sedis</taxon>
        <taxon>Motilimonas</taxon>
    </lineage>
</organism>
<dbReference type="NCBIfam" id="TIGR00254">
    <property type="entry name" value="GGDEF"/>
    <property type="match status" value="1"/>
</dbReference>
<dbReference type="InterPro" id="IPR050469">
    <property type="entry name" value="Diguanylate_Cyclase"/>
</dbReference>
<evidence type="ECO:0000256" key="2">
    <source>
        <dbReference type="ARBA" id="ARBA00034247"/>
    </source>
</evidence>
<feature type="transmembrane region" description="Helical" evidence="3">
    <location>
        <begin position="368"/>
        <end position="389"/>
    </location>
</feature>
<dbReference type="Pfam" id="PF00990">
    <property type="entry name" value="GGDEF"/>
    <property type="match status" value="1"/>
</dbReference>
<dbReference type="Pfam" id="PF07696">
    <property type="entry name" value="7TMR-DISMED2"/>
    <property type="match status" value="1"/>
</dbReference>
<evidence type="ECO:0000259" key="5">
    <source>
        <dbReference type="PROSITE" id="PS50887"/>
    </source>
</evidence>
<gene>
    <name evidence="6" type="ORF">K6Y31_16600</name>
</gene>
<keyword evidence="4" id="KW-0732">Signal</keyword>
<evidence type="ECO:0000313" key="6">
    <source>
        <dbReference type="EMBL" id="MCE2596417.1"/>
    </source>
</evidence>
<accession>A0ABS8WDM9</accession>
<evidence type="ECO:0000256" key="4">
    <source>
        <dbReference type="SAM" id="SignalP"/>
    </source>
</evidence>
<proteinExistence type="predicted"/>
<dbReference type="Proteomes" id="UP001201273">
    <property type="component" value="Unassembled WGS sequence"/>
</dbReference>
<feature type="chain" id="PRO_5045168964" description="diguanylate cyclase" evidence="4">
    <location>
        <begin position="25"/>
        <end position="606"/>
    </location>
</feature>
<dbReference type="EC" id="2.7.7.65" evidence="1"/>
<dbReference type="PANTHER" id="PTHR45138:SF9">
    <property type="entry name" value="DIGUANYLATE CYCLASE DGCM-RELATED"/>
    <property type="match status" value="1"/>
</dbReference>
<dbReference type="InterPro" id="IPR011622">
    <property type="entry name" value="7TMR_DISM_rcpt_extracell_dom2"/>
</dbReference>
<name>A0ABS8WDM9_9GAMM</name>
<feature type="transmembrane region" description="Helical" evidence="3">
    <location>
        <begin position="190"/>
        <end position="211"/>
    </location>
</feature>
<feature type="transmembrane region" description="Helical" evidence="3">
    <location>
        <begin position="309"/>
        <end position="331"/>
    </location>
</feature>
<dbReference type="EMBL" id="JAIMJA010000019">
    <property type="protein sequence ID" value="MCE2596417.1"/>
    <property type="molecule type" value="Genomic_DNA"/>
</dbReference>